<dbReference type="PANTHER" id="PTHR42923:SF39">
    <property type="entry name" value="AMINO OXIDASE"/>
    <property type="match status" value="1"/>
</dbReference>
<proteinExistence type="predicted"/>
<evidence type="ECO:0000259" key="1">
    <source>
        <dbReference type="Pfam" id="PF01593"/>
    </source>
</evidence>
<protein>
    <submittedName>
        <fullName evidence="2">FAD-dependent oxidoreductase</fullName>
    </submittedName>
</protein>
<organism evidence="2 3">
    <name type="scientific">Paenibacillus brevis</name>
    <dbReference type="NCBI Taxonomy" id="2841508"/>
    <lineage>
        <taxon>Bacteria</taxon>
        <taxon>Bacillati</taxon>
        <taxon>Bacillota</taxon>
        <taxon>Bacilli</taxon>
        <taxon>Bacillales</taxon>
        <taxon>Paenibacillaceae</taxon>
        <taxon>Paenibacillus</taxon>
    </lineage>
</organism>
<sequence>MDRSMRIGIVGAGISGVTLAHELVKKGYRQVTLLEKSDRAGGKCHSIEYKGKTYEMGALIGLPSYRHTLKLMEEYGLSERGPLLERAFFNPQGAKISQIPMEQMSEFAREFKRLPELFGRYEAIKQPGFGDIPPELCRPFAVWCEQNQLPVLKQVFMHYFSAFGFGSIEEVPAVYVMKLLNYENLISFIEITHMISWPQGVSKLVKVMADAAPDLRLTCRVRSIHRDASGEMRVETDHETLHFERVIYTAPLRGLRNKLQGMEPQDRGLLELITHEPFRVYAYRAERLPKMSGYIPGNMGDARAGQMMAWYYRWGDLAENDLVTVYVKENGRLSDPEIRANIESTLAGLGGKEIRLHMMKRWDHFPHVGTAALENGFYRRLEELQGKYGVYFAGEIMNFPTLENCIAYAKTLISRYF</sequence>
<evidence type="ECO:0000313" key="3">
    <source>
        <dbReference type="Proteomes" id="UP000743001"/>
    </source>
</evidence>
<dbReference type="EMBL" id="JAHLQJ010000003">
    <property type="protein sequence ID" value="MBU5670994.1"/>
    <property type="molecule type" value="Genomic_DNA"/>
</dbReference>
<feature type="domain" description="Amine oxidase" evidence="1">
    <location>
        <begin position="14"/>
        <end position="397"/>
    </location>
</feature>
<dbReference type="InterPro" id="IPR002937">
    <property type="entry name" value="Amino_oxidase"/>
</dbReference>
<evidence type="ECO:0000313" key="2">
    <source>
        <dbReference type="EMBL" id="MBU5670994.1"/>
    </source>
</evidence>
<reference evidence="2 3" key="1">
    <citation type="submission" date="2021-06" db="EMBL/GenBank/DDBJ databases">
        <authorList>
            <person name="Sun Q."/>
            <person name="Li D."/>
        </authorList>
    </citation>
    <scope>NUCLEOTIDE SEQUENCE [LARGE SCALE GENOMIC DNA]</scope>
    <source>
        <strain evidence="2 3">MSJ-6</strain>
    </source>
</reference>
<name>A0ABS6FLG4_9BACL</name>
<comment type="caution">
    <text evidence="2">The sequence shown here is derived from an EMBL/GenBank/DDBJ whole genome shotgun (WGS) entry which is preliminary data.</text>
</comment>
<dbReference type="InterPro" id="IPR050464">
    <property type="entry name" value="Zeta_carotene_desat/Oxidored"/>
</dbReference>
<dbReference type="PANTHER" id="PTHR42923">
    <property type="entry name" value="PROTOPORPHYRINOGEN OXIDASE"/>
    <property type="match status" value="1"/>
</dbReference>
<gene>
    <name evidence="2" type="ORF">KQJ23_04025</name>
</gene>
<dbReference type="Proteomes" id="UP000743001">
    <property type="component" value="Unassembled WGS sequence"/>
</dbReference>
<dbReference type="Pfam" id="PF01593">
    <property type="entry name" value="Amino_oxidase"/>
    <property type="match status" value="1"/>
</dbReference>
<keyword evidence="3" id="KW-1185">Reference proteome</keyword>
<accession>A0ABS6FLG4</accession>
<dbReference type="RefSeq" id="WP_216477403.1">
    <property type="nucleotide sequence ID" value="NZ_JAHLQJ010000003.1"/>
</dbReference>